<dbReference type="InterPro" id="IPR019758">
    <property type="entry name" value="Pept_S26A_signal_pept_1_CS"/>
</dbReference>
<dbReference type="RefSeq" id="WP_060241496.1">
    <property type="nucleotide sequence ID" value="NZ_CABVPP010000010.1"/>
</dbReference>
<dbReference type="GeneID" id="93169055"/>
<evidence type="ECO:0000313" key="12">
    <source>
        <dbReference type="EMBL" id="MDR8757280.1"/>
    </source>
</evidence>
<feature type="active site" evidence="7">
    <location>
        <position position="104"/>
    </location>
</feature>
<dbReference type="PROSITE" id="PS00761">
    <property type="entry name" value="SPASE_I_3"/>
    <property type="match status" value="1"/>
</dbReference>
<dbReference type="EMBL" id="CABVPP010000010">
    <property type="protein sequence ID" value="VWB44480.1"/>
    <property type="molecule type" value="Genomic_DNA"/>
</dbReference>
<evidence type="ECO:0000259" key="10">
    <source>
        <dbReference type="Pfam" id="PF10502"/>
    </source>
</evidence>
<dbReference type="InterPro" id="IPR019533">
    <property type="entry name" value="Peptidase_S26"/>
</dbReference>
<dbReference type="EMBL" id="VJSY01000057">
    <property type="protein sequence ID" value="MDR8757280.1"/>
    <property type="molecule type" value="Genomic_DNA"/>
</dbReference>
<evidence type="ECO:0000313" key="14">
    <source>
        <dbReference type="Proteomes" id="UP000062912"/>
    </source>
</evidence>
<evidence type="ECO:0000313" key="15">
    <source>
        <dbReference type="Proteomes" id="UP000494162"/>
    </source>
</evidence>
<keyword evidence="5 8" id="KW-0645">Protease</keyword>
<feature type="transmembrane region" description="Helical" evidence="8">
    <location>
        <begin position="6"/>
        <end position="25"/>
    </location>
</feature>
<keyword evidence="8" id="KW-0472">Membrane</keyword>
<organism evidence="11 14">
    <name type="scientific">Burkholderia pseudomultivorans</name>
    <dbReference type="NCBI Taxonomy" id="1207504"/>
    <lineage>
        <taxon>Bacteria</taxon>
        <taxon>Pseudomonadati</taxon>
        <taxon>Pseudomonadota</taxon>
        <taxon>Betaproteobacteria</taxon>
        <taxon>Burkholderiales</taxon>
        <taxon>Burkholderiaceae</taxon>
        <taxon>Burkholderia</taxon>
        <taxon>Burkholderia cepacia complex</taxon>
    </lineage>
</organism>
<evidence type="ECO:0000313" key="16">
    <source>
        <dbReference type="Proteomes" id="UP001248067"/>
    </source>
</evidence>
<dbReference type="SUPFAM" id="SSF51306">
    <property type="entry name" value="LexA/Signal peptidase"/>
    <property type="match status" value="1"/>
</dbReference>
<feature type="transmembrane region" description="Helical" evidence="8">
    <location>
        <begin position="72"/>
        <end position="94"/>
    </location>
</feature>
<sequence length="298" mass="34280">MNFALILFVLVVVTGVAWVLDKLVFLPKRRKAADAAIEEFDRQQSRIDKRFADENAVQTRSKLRDEKLRQPWWLEYTASFFPVILAVFVVRSFVVEPFKIPSGSMVPTLLVGDFILVNKFEYGLRMPITNTKITQGSPLSRGDVVVFRYPKDESVDYIKRVIGLPGDTVAYQDKQLTINGQPVPETPLPDYFDDERQNYAKQFEETIDGNRKNAILNNPAVPPFVMGAYDYPYRDNCTYNSRGVICKVPPGHYFMMGDNRDNSADSRYWGFVPDQNIVGRAFFIWMNFSDLKRIGSFH</sequence>
<dbReference type="Proteomes" id="UP001248067">
    <property type="component" value="Unassembled WGS sequence"/>
</dbReference>
<reference evidence="11 14" key="1">
    <citation type="submission" date="2015-11" db="EMBL/GenBank/DDBJ databases">
        <title>Expanding the genomic diversity of Burkholderia species for the development of highly accurate diagnostics.</title>
        <authorList>
            <person name="Sahl J."/>
            <person name="Keim P."/>
            <person name="Wagner D."/>
        </authorList>
    </citation>
    <scope>NUCLEOTIDE SEQUENCE [LARGE SCALE GENOMIC DNA]</scope>
    <source>
        <strain evidence="11 14">MSMB368WGS</strain>
    </source>
</reference>
<evidence type="ECO:0000256" key="9">
    <source>
        <dbReference type="RuleBase" id="RU362042"/>
    </source>
</evidence>
<evidence type="ECO:0000256" key="1">
    <source>
        <dbReference type="ARBA" id="ARBA00000677"/>
    </source>
</evidence>
<dbReference type="GO" id="GO:0004252">
    <property type="term" value="F:serine-type endopeptidase activity"/>
    <property type="evidence" value="ECO:0007669"/>
    <property type="project" value="InterPro"/>
</dbReference>
<feature type="active site" evidence="7">
    <location>
        <position position="159"/>
    </location>
</feature>
<reference evidence="12 16" key="2">
    <citation type="submission" date="2019-06" db="EMBL/GenBank/DDBJ databases">
        <title>Evolution of Burkholderia multivorans in the lungs of Cystic Fibrosis patients.</title>
        <authorList>
            <person name="Moreira L.M."/>
        </authorList>
    </citation>
    <scope>NUCLEOTIDE SEQUENCE [LARGE SCALE GENOMIC DNA]</scope>
    <source>
        <strain evidence="12 16">VC13239</strain>
    </source>
</reference>
<comment type="caution">
    <text evidence="9">Lacks conserved residue(s) required for the propagation of feature annotation.</text>
</comment>
<name>A0A132EH58_9BURK</name>
<evidence type="ECO:0000313" key="13">
    <source>
        <dbReference type="EMBL" id="VWB44480.1"/>
    </source>
</evidence>
<keyword evidence="8" id="KW-0812">Transmembrane</keyword>
<dbReference type="Proteomes" id="UP000494162">
    <property type="component" value="Unassembled WGS sequence"/>
</dbReference>
<dbReference type="OrthoDB" id="9815782at2"/>
<keyword evidence="16" id="KW-1185">Reference proteome</keyword>
<dbReference type="GO" id="GO:0016020">
    <property type="term" value="C:membrane"/>
    <property type="evidence" value="ECO:0007669"/>
    <property type="project" value="UniProtKB-SubCell"/>
</dbReference>
<evidence type="ECO:0000256" key="2">
    <source>
        <dbReference type="ARBA" id="ARBA00009370"/>
    </source>
</evidence>
<dbReference type="CDD" id="cd06530">
    <property type="entry name" value="S26_SPase_I"/>
    <property type="match status" value="1"/>
</dbReference>
<evidence type="ECO:0000256" key="7">
    <source>
        <dbReference type="PIRSR" id="PIRSR600223-1"/>
    </source>
</evidence>
<dbReference type="EC" id="3.4.21.89" evidence="3 8"/>
<dbReference type="PANTHER" id="PTHR43390">
    <property type="entry name" value="SIGNAL PEPTIDASE I"/>
    <property type="match status" value="1"/>
</dbReference>
<dbReference type="Pfam" id="PF10502">
    <property type="entry name" value="Peptidase_S26"/>
    <property type="match status" value="1"/>
</dbReference>
<proteinExistence type="inferred from homology"/>
<comment type="similarity">
    <text evidence="2 9">Belongs to the peptidase S26 family.</text>
</comment>
<dbReference type="PROSITE" id="PS00760">
    <property type="entry name" value="SPASE_I_2"/>
    <property type="match status" value="1"/>
</dbReference>
<dbReference type="PANTHER" id="PTHR43390:SF1">
    <property type="entry name" value="CHLOROPLAST PROCESSING PEPTIDASE"/>
    <property type="match status" value="1"/>
</dbReference>
<protein>
    <recommendedName>
        <fullName evidence="4 8">Signal peptidase I</fullName>
        <ecNumber evidence="3 8">3.4.21.89</ecNumber>
    </recommendedName>
</protein>
<evidence type="ECO:0000256" key="8">
    <source>
        <dbReference type="RuleBase" id="RU003993"/>
    </source>
</evidence>
<evidence type="ECO:0000256" key="4">
    <source>
        <dbReference type="ARBA" id="ARBA00019232"/>
    </source>
</evidence>
<accession>A0A132EH58</accession>
<keyword evidence="8" id="KW-1133">Transmembrane helix</keyword>
<dbReference type="GO" id="GO:0009003">
    <property type="term" value="F:signal peptidase activity"/>
    <property type="evidence" value="ECO:0007669"/>
    <property type="project" value="UniProtKB-EC"/>
</dbReference>
<evidence type="ECO:0000313" key="11">
    <source>
        <dbReference type="EMBL" id="KWF29703.1"/>
    </source>
</evidence>
<reference evidence="13 15" key="3">
    <citation type="submission" date="2019-09" db="EMBL/GenBank/DDBJ databases">
        <authorList>
            <person name="Depoorter E."/>
        </authorList>
    </citation>
    <scope>NUCLEOTIDE SEQUENCE [LARGE SCALE GENOMIC DNA]</scope>
    <source>
        <strain evidence="13">LMG 26883</strain>
    </source>
</reference>
<dbReference type="PRINTS" id="PR00727">
    <property type="entry name" value="LEADERPTASE"/>
</dbReference>
<evidence type="ECO:0000256" key="3">
    <source>
        <dbReference type="ARBA" id="ARBA00013208"/>
    </source>
</evidence>
<dbReference type="InterPro" id="IPR000223">
    <property type="entry name" value="Pept_S26A_signal_pept_1"/>
</dbReference>
<dbReference type="InterPro" id="IPR019756">
    <property type="entry name" value="Pept_S26A_signal_pept_1_Ser-AS"/>
</dbReference>
<dbReference type="AlphaFoldDB" id="A0A132EH58"/>
<evidence type="ECO:0000256" key="6">
    <source>
        <dbReference type="ARBA" id="ARBA00022801"/>
    </source>
</evidence>
<dbReference type="EMBL" id="LPJR01000029">
    <property type="protein sequence ID" value="KWF29703.1"/>
    <property type="molecule type" value="Genomic_DNA"/>
</dbReference>
<dbReference type="NCBIfam" id="TIGR02227">
    <property type="entry name" value="sigpep_I_bact"/>
    <property type="match status" value="1"/>
</dbReference>
<dbReference type="InterPro" id="IPR019757">
    <property type="entry name" value="Pept_S26A_signal_pept_1_Lys-AS"/>
</dbReference>
<dbReference type="Gene3D" id="2.10.109.10">
    <property type="entry name" value="Umud Fragment, subunit A"/>
    <property type="match status" value="1"/>
</dbReference>
<comment type="catalytic activity">
    <reaction evidence="1 8">
        <text>Cleavage of hydrophobic, N-terminal signal or leader sequences from secreted and periplasmic proteins.</text>
        <dbReference type="EC" id="3.4.21.89"/>
    </reaction>
</comment>
<dbReference type="InterPro" id="IPR036286">
    <property type="entry name" value="LexA/Signal_pep-like_sf"/>
</dbReference>
<comment type="subcellular location">
    <subcellularLocation>
        <location evidence="9">Membrane</location>
        <topology evidence="9">Single-pass type II membrane protein</topology>
    </subcellularLocation>
</comment>
<gene>
    <name evidence="12" type="primary">lepB</name>
    <name evidence="13" type="ORF">BPS26883_02031</name>
    <name evidence="12" type="ORF">FEQ00_05728</name>
    <name evidence="11" type="ORF">WT56_14975</name>
</gene>
<dbReference type="Proteomes" id="UP000062912">
    <property type="component" value="Unassembled WGS sequence"/>
</dbReference>
<dbReference type="PROSITE" id="PS00501">
    <property type="entry name" value="SPASE_I_1"/>
    <property type="match status" value="1"/>
</dbReference>
<feature type="domain" description="Peptidase S26" evidence="10">
    <location>
        <begin position="74"/>
        <end position="286"/>
    </location>
</feature>
<evidence type="ECO:0000256" key="5">
    <source>
        <dbReference type="ARBA" id="ARBA00022670"/>
    </source>
</evidence>
<dbReference type="GO" id="GO:0006465">
    <property type="term" value="P:signal peptide processing"/>
    <property type="evidence" value="ECO:0007669"/>
    <property type="project" value="InterPro"/>
</dbReference>
<keyword evidence="6 8" id="KW-0378">Hydrolase</keyword>